<evidence type="ECO:0000313" key="4">
    <source>
        <dbReference type="EMBL" id="SEJ64965.1"/>
    </source>
</evidence>
<dbReference type="OrthoDB" id="1452822at2"/>
<dbReference type="InterPro" id="IPR032508">
    <property type="entry name" value="FecR_C"/>
</dbReference>
<dbReference type="EMBL" id="FNXY01000010">
    <property type="protein sequence ID" value="SEJ64965.1"/>
    <property type="molecule type" value="Genomic_DNA"/>
</dbReference>
<dbReference type="GO" id="GO:0016989">
    <property type="term" value="F:sigma factor antagonist activity"/>
    <property type="evidence" value="ECO:0007669"/>
    <property type="project" value="TreeGrafter"/>
</dbReference>
<keyword evidence="5" id="KW-1185">Reference proteome</keyword>
<dbReference type="Pfam" id="PF16344">
    <property type="entry name" value="FecR_C"/>
    <property type="match status" value="1"/>
</dbReference>
<dbReference type="Gene3D" id="3.55.50.30">
    <property type="match status" value="1"/>
</dbReference>
<keyword evidence="1" id="KW-0812">Transmembrane</keyword>
<dbReference type="FunFam" id="2.60.120.1440:FF:000001">
    <property type="entry name" value="Putative anti-sigma factor"/>
    <property type="match status" value="1"/>
</dbReference>
<keyword evidence="1" id="KW-0472">Membrane</keyword>
<dbReference type="Gene3D" id="2.60.120.1440">
    <property type="match status" value="1"/>
</dbReference>
<name>A0A1H7AV91_9BACT</name>
<protein>
    <submittedName>
        <fullName evidence="4">FecR family protein</fullName>
    </submittedName>
</protein>
<proteinExistence type="predicted"/>
<dbReference type="STRING" id="408657.SAMN04487995_5742"/>
<dbReference type="PANTHER" id="PTHR30273:SF2">
    <property type="entry name" value="PROTEIN FECR"/>
    <property type="match status" value="1"/>
</dbReference>
<accession>A0A1H7AV91</accession>
<dbReference type="AlphaFoldDB" id="A0A1H7AV91"/>
<evidence type="ECO:0000313" key="5">
    <source>
        <dbReference type="Proteomes" id="UP000199532"/>
    </source>
</evidence>
<dbReference type="InterPro" id="IPR006860">
    <property type="entry name" value="FecR"/>
</dbReference>
<dbReference type="InterPro" id="IPR012373">
    <property type="entry name" value="Ferrdict_sens_TM"/>
</dbReference>
<dbReference type="PANTHER" id="PTHR30273">
    <property type="entry name" value="PERIPLASMIC SIGNAL SENSOR AND SIGMA FACTOR ACTIVATOR FECR-RELATED"/>
    <property type="match status" value="1"/>
</dbReference>
<keyword evidence="1" id="KW-1133">Transmembrane helix</keyword>
<evidence type="ECO:0000259" key="3">
    <source>
        <dbReference type="Pfam" id="PF16344"/>
    </source>
</evidence>
<reference evidence="4 5" key="1">
    <citation type="submission" date="2016-10" db="EMBL/GenBank/DDBJ databases">
        <authorList>
            <person name="de Groot N.N."/>
        </authorList>
    </citation>
    <scope>NUCLEOTIDE SEQUENCE [LARGE SCALE GENOMIC DNA]</scope>
    <source>
        <strain evidence="4 5">DSM 19938</strain>
    </source>
</reference>
<dbReference type="Pfam" id="PF04773">
    <property type="entry name" value="FecR"/>
    <property type="match status" value="1"/>
</dbReference>
<feature type="transmembrane region" description="Helical" evidence="1">
    <location>
        <begin position="75"/>
        <end position="95"/>
    </location>
</feature>
<feature type="domain" description="Protein FecR C-terminal" evidence="3">
    <location>
        <begin position="252"/>
        <end position="316"/>
    </location>
</feature>
<feature type="domain" description="FecR protein" evidence="2">
    <location>
        <begin position="114"/>
        <end position="206"/>
    </location>
</feature>
<evidence type="ECO:0000259" key="2">
    <source>
        <dbReference type="Pfam" id="PF04773"/>
    </source>
</evidence>
<dbReference type="PIRSF" id="PIRSF018266">
    <property type="entry name" value="FecR"/>
    <property type="match status" value="1"/>
</dbReference>
<evidence type="ECO:0000256" key="1">
    <source>
        <dbReference type="SAM" id="Phobius"/>
    </source>
</evidence>
<dbReference type="Proteomes" id="UP000199532">
    <property type="component" value="Unassembled WGS sequence"/>
</dbReference>
<organism evidence="4 5">
    <name type="scientific">Dyadobacter koreensis</name>
    <dbReference type="NCBI Taxonomy" id="408657"/>
    <lineage>
        <taxon>Bacteria</taxon>
        <taxon>Pseudomonadati</taxon>
        <taxon>Bacteroidota</taxon>
        <taxon>Cytophagia</taxon>
        <taxon>Cytophagales</taxon>
        <taxon>Spirosomataceae</taxon>
        <taxon>Dyadobacter</taxon>
    </lineage>
</organism>
<gene>
    <name evidence="4" type="ORF">SAMN04487995_5742</name>
</gene>
<sequence length="326" mass="36957">MDKQLLTDLINKFLNNQTTQEENELLKAYDDSFDKESAPELSENSKEKLESEIFQKITSRIQKDREKKIIRQVQFRTLLMAASIVLALGIGWLSYTQWDSILNLVSPVEYTELQVPSGKLSKITLADGTQVTLNAGSKLRYPNKFRGTRREVRLEGEGFFEVTKRSDQPFVVRTDQLHIQVLGTSFNVRSYREDTRMEVSVVTGKVSVDSNEKGQSVLLTPQQKASYTVATGKLEKGECDSTDEIAWQNGILNFRNNSMREVARVLERKFAINIQLDAKMENCNVYAQIGNEPVDLTLKALTRLMDAKLKKIDDTYHITGAGCTSI</sequence>